<reference evidence="4 5" key="1">
    <citation type="submission" date="2019-09" db="EMBL/GenBank/DDBJ databases">
        <title>Phylogeny of genus Pseudoclavibacter and closely related genus.</title>
        <authorList>
            <person name="Li Y."/>
        </authorList>
    </citation>
    <scope>NUCLEOTIDE SEQUENCE [LARGE SCALE GENOMIC DNA]</scope>
    <source>
        <strain evidence="4 5">DSM 23821</strain>
    </source>
</reference>
<keyword evidence="5" id="KW-1185">Reference proteome</keyword>
<proteinExistence type="predicted"/>
<dbReference type="SUPFAM" id="SSF55729">
    <property type="entry name" value="Acyl-CoA N-acyltransferases (Nat)"/>
    <property type="match status" value="1"/>
</dbReference>
<evidence type="ECO:0000313" key="5">
    <source>
        <dbReference type="Proteomes" id="UP000467240"/>
    </source>
</evidence>
<dbReference type="CDD" id="cd04301">
    <property type="entry name" value="NAT_SF"/>
    <property type="match status" value="1"/>
</dbReference>
<keyword evidence="2" id="KW-0012">Acyltransferase</keyword>
<dbReference type="GO" id="GO:0016747">
    <property type="term" value="F:acyltransferase activity, transferring groups other than amino-acyl groups"/>
    <property type="evidence" value="ECO:0007669"/>
    <property type="project" value="InterPro"/>
</dbReference>
<keyword evidence="1 4" id="KW-0808">Transferase</keyword>
<dbReference type="InterPro" id="IPR050832">
    <property type="entry name" value="Bact_Acetyltransf"/>
</dbReference>
<name>A0A7J5C212_9MICO</name>
<dbReference type="EMBL" id="WBJZ01000002">
    <property type="protein sequence ID" value="KAB1662210.1"/>
    <property type="molecule type" value="Genomic_DNA"/>
</dbReference>
<evidence type="ECO:0000256" key="1">
    <source>
        <dbReference type="ARBA" id="ARBA00022679"/>
    </source>
</evidence>
<dbReference type="Pfam" id="PF00583">
    <property type="entry name" value="Acetyltransf_1"/>
    <property type="match status" value="1"/>
</dbReference>
<sequence>MIELRAVRPADAQDLVDVQNAIHRAGLRPSPVDLSLVHERYLDGEHAIACTVAVRDGRVIGFQSLKRAWSGNPHGAPEGWGIIGTHIRPESGRTGIGRRLFAVTRAAAESAGLAHIEAAIGADNEPALAYYAAMGFVPDRHDDLSRYRLDLRGRR</sequence>
<feature type="domain" description="N-acetyltransferase" evidence="3">
    <location>
        <begin position="2"/>
        <end position="155"/>
    </location>
</feature>
<dbReference type="Gene3D" id="3.40.630.30">
    <property type="match status" value="1"/>
</dbReference>
<dbReference type="Proteomes" id="UP000467240">
    <property type="component" value="Unassembled WGS sequence"/>
</dbReference>
<dbReference type="PANTHER" id="PTHR43877">
    <property type="entry name" value="AMINOALKYLPHOSPHONATE N-ACETYLTRANSFERASE-RELATED-RELATED"/>
    <property type="match status" value="1"/>
</dbReference>
<dbReference type="AlphaFoldDB" id="A0A7J5C212"/>
<accession>A0A7J5C212</accession>
<gene>
    <name evidence="4" type="ORF">F8O01_01745</name>
</gene>
<dbReference type="InterPro" id="IPR016181">
    <property type="entry name" value="Acyl_CoA_acyltransferase"/>
</dbReference>
<organism evidence="4 5">
    <name type="scientific">Pseudoclavibacter chungangensis</name>
    <dbReference type="NCBI Taxonomy" id="587635"/>
    <lineage>
        <taxon>Bacteria</taxon>
        <taxon>Bacillati</taxon>
        <taxon>Actinomycetota</taxon>
        <taxon>Actinomycetes</taxon>
        <taxon>Micrococcales</taxon>
        <taxon>Microbacteriaceae</taxon>
        <taxon>Pseudoclavibacter</taxon>
    </lineage>
</organism>
<dbReference type="InterPro" id="IPR000182">
    <property type="entry name" value="GNAT_dom"/>
</dbReference>
<dbReference type="RefSeq" id="WP_158039148.1">
    <property type="nucleotide sequence ID" value="NZ_JACCFV010000001.1"/>
</dbReference>
<evidence type="ECO:0000256" key="2">
    <source>
        <dbReference type="ARBA" id="ARBA00023315"/>
    </source>
</evidence>
<evidence type="ECO:0000313" key="4">
    <source>
        <dbReference type="EMBL" id="KAB1662210.1"/>
    </source>
</evidence>
<dbReference type="PROSITE" id="PS51186">
    <property type="entry name" value="GNAT"/>
    <property type="match status" value="1"/>
</dbReference>
<protein>
    <submittedName>
        <fullName evidence="4">GNAT family N-acetyltransferase</fullName>
    </submittedName>
</protein>
<comment type="caution">
    <text evidence="4">The sequence shown here is derived from an EMBL/GenBank/DDBJ whole genome shotgun (WGS) entry which is preliminary data.</text>
</comment>
<dbReference type="OrthoDB" id="5997585at2"/>
<evidence type="ECO:0000259" key="3">
    <source>
        <dbReference type="PROSITE" id="PS51186"/>
    </source>
</evidence>